<dbReference type="InterPro" id="IPR046192">
    <property type="entry name" value="DUF6220"/>
</dbReference>
<name>A0A917QL29_9HYPH</name>
<dbReference type="EMBL" id="BMMF01000032">
    <property type="protein sequence ID" value="GGK55821.1"/>
    <property type="molecule type" value="Genomic_DNA"/>
</dbReference>
<evidence type="ECO:0000256" key="1">
    <source>
        <dbReference type="SAM" id="Phobius"/>
    </source>
</evidence>
<gene>
    <name evidence="2" type="ORF">GCM10011322_48070</name>
</gene>
<keyword evidence="3" id="KW-1185">Reference proteome</keyword>
<proteinExistence type="predicted"/>
<dbReference type="Proteomes" id="UP000600449">
    <property type="component" value="Unassembled WGS sequence"/>
</dbReference>
<keyword evidence="1" id="KW-1133">Transmembrane helix</keyword>
<feature type="transmembrane region" description="Helical" evidence="1">
    <location>
        <begin position="75"/>
        <end position="94"/>
    </location>
</feature>
<organism evidence="2 3">
    <name type="scientific">Salinarimonas ramus</name>
    <dbReference type="NCBI Taxonomy" id="690164"/>
    <lineage>
        <taxon>Bacteria</taxon>
        <taxon>Pseudomonadati</taxon>
        <taxon>Pseudomonadota</taxon>
        <taxon>Alphaproteobacteria</taxon>
        <taxon>Hyphomicrobiales</taxon>
        <taxon>Salinarimonadaceae</taxon>
        <taxon>Salinarimonas</taxon>
    </lineage>
</organism>
<feature type="transmembrane region" description="Helical" evidence="1">
    <location>
        <begin position="25"/>
        <end position="45"/>
    </location>
</feature>
<feature type="transmembrane region" description="Helical" evidence="1">
    <location>
        <begin position="50"/>
        <end position="69"/>
    </location>
</feature>
<evidence type="ECO:0000313" key="3">
    <source>
        <dbReference type="Proteomes" id="UP000600449"/>
    </source>
</evidence>
<sequence>MVLSAQFLLARQALFGGTSWELHGAVGGLAALPVLLLVGSSLSVARIRGFAWSAGLTGLLYMIQVALALGGPGLLAFHPFNAALLLTSTLVLAAKLERRSSATRANRARTSR</sequence>
<evidence type="ECO:0000313" key="2">
    <source>
        <dbReference type="EMBL" id="GGK55821.1"/>
    </source>
</evidence>
<protein>
    <submittedName>
        <fullName evidence="2">Uncharacterized protein</fullName>
    </submittedName>
</protein>
<keyword evidence="1" id="KW-0472">Membrane</keyword>
<comment type="caution">
    <text evidence="2">The sequence shown here is derived from an EMBL/GenBank/DDBJ whole genome shotgun (WGS) entry which is preliminary data.</text>
</comment>
<reference evidence="2 3" key="1">
    <citation type="journal article" date="2014" name="Int. J. Syst. Evol. Microbiol.">
        <title>Complete genome sequence of Corynebacterium casei LMG S-19264T (=DSM 44701T), isolated from a smear-ripened cheese.</title>
        <authorList>
            <consortium name="US DOE Joint Genome Institute (JGI-PGF)"/>
            <person name="Walter F."/>
            <person name="Albersmeier A."/>
            <person name="Kalinowski J."/>
            <person name="Ruckert C."/>
        </authorList>
    </citation>
    <scope>NUCLEOTIDE SEQUENCE [LARGE SCALE GENOMIC DNA]</scope>
    <source>
        <strain evidence="2 3">CGMCC 1.9161</strain>
    </source>
</reference>
<keyword evidence="1" id="KW-0812">Transmembrane</keyword>
<dbReference type="RefSeq" id="WP_373290642.1">
    <property type="nucleotide sequence ID" value="NZ_BMMF01000032.1"/>
</dbReference>
<dbReference type="AlphaFoldDB" id="A0A917QL29"/>
<accession>A0A917QL29</accession>
<dbReference type="Pfam" id="PF19728">
    <property type="entry name" value="DUF6220"/>
    <property type="match status" value="1"/>
</dbReference>